<dbReference type="Pfam" id="PF00188">
    <property type="entry name" value="CAP"/>
    <property type="match status" value="1"/>
</dbReference>
<keyword evidence="4" id="KW-1185">Reference proteome</keyword>
<dbReference type="InterPro" id="IPR035940">
    <property type="entry name" value="CAP_sf"/>
</dbReference>
<evidence type="ECO:0000313" key="3">
    <source>
        <dbReference type="EMBL" id="KAK3349888.1"/>
    </source>
</evidence>
<reference evidence="3" key="1">
    <citation type="journal article" date="2023" name="Mol. Phylogenet. Evol.">
        <title>Genome-scale phylogeny and comparative genomics of the fungal order Sordariales.</title>
        <authorList>
            <person name="Hensen N."/>
            <person name="Bonometti L."/>
            <person name="Westerberg I."/>
            <person name="Brannstrom I.O."/>
            <person name="Guillou S."/>
            <person name="Cros-Aarteil S."/>
            <person name="Calhoun S."/>
            <person name="Haridas S."/>
            <person name="Kuo A."/>
            <person name="Mondo S."/>
            <person name="Pangilinan J."/>
            <person name="Riley R."/>
            <person name="LaButti K."/>
            <person name="Andreopoulos B."/>
            <person name="Lipzen A."/>
            <person name="Chen C."/>
            <person name="Yan M."/>
            <person name="Daum C."/>
            <person name="Ng V."/>
            <person name="Clum A."/>
            <person name="Steindorff A."/>
            <person name="Ohm R.A."/>
            <person name="Martin F."/>
            <person name="Silar P."/>
            <person name="Natvig D.O."/>
            <person name="Lalanne C."/>
            <person name="Gautier V."/>
            <person name="Ament-Velasquez S.L."/>
            <person name="Kruys A."/>
            <person name="Hutchinson M.I."/>
            <person name="Powell A.J."/>
            <person name="Barry K."/>
            <person name="Miller A.N."/>
            <person name="Grigoriev I.V."/>
            <person name="Debuchy R."/>
            <person name="Gladieux P."/>
            <person name="Hiltunen Thoren M."/>
            <person name="Johannesson H."/>
        </authorList>
    </citation>
    <scope>NUCLEOTIDE SEQUENCE</scope>
    <source>
        <strain evidence="3">CBS 955.72</strain>
    </source>
</reference>
<dbReference type="SMART" id="SM00198">
    <property type="entry name" value="SCP"/>
    <property type="match status" value="1"/>
</dbReference>
<dbReference type="GO" id="GO:0005576">
    <property type="term" value="C:extracellular region"/>
    <property type="evidence" value="ECO:0007669"/>
    <property type="project" value="InterPro"/>
</dbReference>
<dbReference type="SUPFAM" id="SSF55797">
    <property type="entry name" value="PR-1-like"/>
    <property type="match status" value="1"/>
</dbReference>
<dbReference type="AlphaFoldDB" id="A0AAJ0HFG4"/>
<name>A0AAJ0HFG4_9PEZI</name>
<comment type="caution">
    <text evidence="3">The sequence shown here is derived from an EMBL/GenBank/DDBJ whole genome shotgun (WGS) entry which is preliminary data.</text>
</comment>
<organism evidence="3 4">
    <name type="scientific">Lasiosphaeria hispida</name>
    <dbReference type="NCBI Taxonomy" id="260671"/>
    <lineage>
        <taxon>Eukaryota</taxon>
        <taxon>Fungi</taxon>
        <taxon>Dikarya</taxon>
        <taxon>Ascomycota</taxon>
        <taxon>Pezizomycotina</taxon>
        <taxon>Sordariomycetes</taxon>
        <taxon>Sordariomycetidae</taxon>
        <taxon>Sordariales</taxon>
        <taxon>Lasiosphaeriaceae</taxon>
        <taxon>Lasiosphaeria</taxon>
    </lineage>
</organism>
<dbReference type="PANTHER" id="PTHR10334">
    <property type="entry name" value="CYSTEINE-RICH SECRETORY PROTEIN-RELATED"/>
    <property type="match status" value="1"/>
</dbReference>
<dbReference type="Gene3D" id="3.40.33.10">
    <property type="entry name" value="CAP"/>
    <property type="match status" value="1"/>
</dbReference>
<feature type="domain" description="SCP" evidence="2">
    <location>
        <begin position="46"/>
        <end position="174"/>
    </location>
</feature>
<evidence type="ECO:0000259" key="2">
    <source>
        <dbReference type="SMART" id="SM00198"/>
    </source>
</evidence>
<dbReference type="EMBL" id="JAUIQD010000005">
    <property type="protein sequence ID" value="KAK3349888.1"/>
    <property type="molecule type" value="Genomic_DNA"/>
</dbReference>
<gene>
    <name evidence="3" type="ORF">B0T25DRAFT_250813</name>
</gene>
<dbReference type="InterPro" id="IPR014044">
    <property type="entry name" value="CAP_dom"/>
</dbReference>
<feature type="chain" id="PRO_5042603024" evidence="1">
    <location>
        <begin position="17"/>
        <end position="206"/>
    </location>
</feature>
<dbReference type="PROSITE" id="PS01009">
    <property type="entry name" value="CRISP_1"/>
    <property type="match status" value="1"/>
</dbReference>
<dbReference type="InterPro" id="IPR018244">
    <property type="entry name" value="Allrgn_V5/Tpx1_CS"/>
</dbReference>
<sequence>MHLSTLLLSTLPLALSHPNHAPFEPSPPPTETTTPSLSLEFTSDTAFTTALLNSTNTFRRAHNAPAVVYNTTLSAFAASYLDTTNPACAFRHSGGPYGENIALGCADARGCVELWGEERGAYDFGAPGFADGTGHFTQLVWKATTDVGCARRWCGDTRGWFLVCEYWPRGNVLGLFGEQVQAAESGVGRREGVWWLGLLVWLVVWF</sequence>
<protein>
    <submittedName>
        <fullName evidence="3">SCP-like extracellular protein</fullName>
    </submittedName>
</protein>
<evidence type="ECO:0000256" key="1">
    <source>
        <dbReference type="SAM" id="SignalP"/>
    </source>
</evidence>
<proteinExistence type="predicted"/>
<keyword evidence="1" id="KW-0732">Signal</keyword>
<evidence type="ECO:0000313" key="4">
    <source>
        <dbReference type="Proteomes" id="UP001275084"/>
    </source>
</evidence>
<dbReference type="Proteomes" id="UP001275084">
    <property type="component" value="Unassembled WGS sequence"/>
</dbReference>
<reference evidence="3" key="2">
    <citation type="submission" date="2023-06" db="EMBL/GenBank/DDBJ databases">
        <authorList>
            <consortium name="Lawrence Berkeley National Laboratory"/>
            <person name="Haridas S."/>
            <person name="Hensen N."/>
            <person name="Bonometti L."/>
            <person name="Westerberg I."/>
            <person name="Brannstrom I.O."/>
            <person name="Guillou S."/>
            <person name="Cros-Aarteil S."/>
            <person name="Calhoun S."/>
            <person name="Kuo A."/>
            <person name="Mondo S."/>
            <person name="Pangilinan J."/>
            <person name="Riley R."/>
            <person name="Labutti K."/>
            <person name="Andreopoulos B."/>
            <person name="Lipzen A."/>
            <person name="Chen C."/>
            <person name="Yanf M."/>
            <person name="Daum C."/>
            <person name="Ng V."/>
            <person name="Clum A."/>
            <person name="Steindorff A."/>
            <person name="Ohm R."/>
            <person name="Martin F."/>
            <person name="Silar P."/>
            <person name="Natvig D."/>
            <person name="Lalanne C."/>
            <person name="Gautier V."/>
            <person name="Ament-Velasquez S.L."/>
            <person name="Kruys A."/>
            <person name="Hutchinson M.I."/>
            <person name="Powell A.J."/>
            <person name="Barry K."/>
            <person name="Miller A.N."/>
            <person name="Grigoriev I.V."/>
            <person name="Debuchy R."/>
            <person name="Gladieux P."/>
            <person name="Thoren M.H."/>
            <person name="Johannesson H."/>
        </authorList>
    </citation>
    <scope>NUCLEOTIDE SEQUENCE</scope>
    <source>
        <strain evidence="3">CBS 955.72</strain>
    </source>
</reference>
<accession>A0AAJ0HFG4</accession>
<feature type="signal peptide" evidence="1">
    <location>
        <begin position="1"/>
        <end position="16"/>
    </location>
</feature>
<dbReference type="PRINTS" id="PR00837">
    <property type="entry name" value="V5TPXLIKE"/>
</dbReference>
<dbReference type="InterPro" id="IPR001283">
    <property type="entry name" value="CRISP-related"/>
</dbReference>